<evidence type="ECO:0000259" key="5">
    <source>
        <dbReference type="Pfam" id="PF04542"/>
    </source>
</evidence>
<dbReference type="PANTHER" id="PTHR43133">
    <property type="entry name" value="RNA POLYMERASE ECF-TYPE SIGMA FACTO"/>
    <property type="match status" value="1"/>
</dbReference>
<feature type="domain" description="RNA polymerase sigma factor 70 region 4 type 2" evidence="6">
    <location>
        <begin position="114"/>
        <end position="166"/>
    </location>
</feature>
<dbReference type="InterPro" id="IPR013325">
    <property type="entry name" value="RNA_pol_sigma_r2"/>
</dbReference>
<dbReference type="GO" id="GO:0006352">
    <property type="term" value="P:DNA-templated transcription initiation"/>
    <property type="evidence" value="ECO:0007669"/>
    <property type="project" value="InterPro"/>
</dbReference>
<evidence type="ECO:0000256" key="3">
    <source>
        <dbReference type="ARBA" id="ARBA00023082"/>
    </source>
</evidence>
<evidence type="ECO:0000313" key="8">
    <source>
        <dbReference type="EMBL" id="OMF48928.1"/>
    </source>
</evidence>
<dbReference type="Gene3D" id="1.10.1740.10">
    <property type="match status" value="1"/>
</dbReference>
<dbReference type="STRING" id="297318.BK138_30620"/>
<dbReference type="InterPro" id="IPR039425">
    <property type="entry name" value="RNA_pol_sigma-70-like"/>
</dbReference>
<dbReference type="InterPro" id="IPR013324">
    <property type="entry name" value="RNA_pol_sigma_r3/r4-like"/>
</dbReference>
<dbReference type="Pfam" id="PF08281">
    <property type="entry name" value="Sigma70_r4_2"/>
    <property type="match status" value="1"/>
</dbReference>
<dbReference type="InterPro" id="IPR036388">
    <property type="entry name" value="WH-like_DNA-bd_sf"/>
</dbReference>
<dbReference type="InterPro" id="IPR013249">
    <property type="entry name" value="RNA_pol_sigma70_r4_t2"/>
</dbReference>
<organism evidence="8 9">
    <name type="scientific">Paenibacillus rhizosphaerae</name>
    <dbReference type="NCBI Taxonomy" id="297318"/>
    <lineage>
        <taxon>Bacteria</taxon>
        <taxon>Bacillati</taxon>
        <taxon>Bacillota</taxon>
        <taxon>Bacilli</taxon>
        <taxon>Bacillales</taxon>
        <taxon>Paenibacillaceae</taxon>
        <taxon>Paenibacillus</taxon>
    </lineage>
</organism>
<reference evidence="8 9" key="1">
    <citation type="submission" date="2016-11" db="EMBL/GenBank/DDBJ databases">
        <title>Paenibacillus species isolates.</title>
        <authorList>
            <person name="Beno S.M."/>
        </authorList>
    </citation>
    <scope>NUCLEOTIDE SEQUENCE [LARGE SCALE GENOMIC DNA]</scope>
    <source>
        <strain evidence="8 9">FSL R5-0378</strain>
    </source>
</reference>
<comment type="caution">
    <text evidence="8">The sequence shown here is derived from an EMBL/GenBank/DDBJ whole genome shotgun (WGS) entry which is preliminary data.</text>
</comment>
<dbReference type="SUPFAM" id="SSF88946">
    <property type="entry name" value="Sigma2 domain of RNA polymerase sigma factors"/>
    <property type="match status" value="1"/>
</dbReference>
<gene>
    <name evidence="8" type="ORF">BK138_30620</name>
</gene>
<dbReference type="InterPro" id="IPR014284">
    <property type="entry name" value="RNA_pol_sigma-70_dom"/>
</dbReference>
<keyword evidence="9" id="KW-1185">Reference proteome</keyword>
<evidence type="ECO:0000256" key="2">
    <source>
        <dbReference type="ARBA" id="ARBA00023015"/>
    </source>
</evidence>
<dbReference type="InterPro" id="IPR007627">
    <property type="entry name" value="RNA_pol_sigma70_r2"/>
</dbReference>
<protein>
    <submittedName>
        <fullName evidence="8">RNA polymerase subunit sigma</fullName>
    </submittedName>
</protein>
<dbReference type="NCBIfam" id="TIGR02937">
    <property type="entry name" value="sigma70-ECF"/>
    <property type="match status" value="1"/>
</dbReference>
<dbReference type="PANTHER" id="PTHR43133:SF51">
    <property type="entry name" value="RNA POLYMERASE SIGMA FACTOR"/>
    <property type="match status" value="1"/>
</dbReference>
<dbReference type="EMBL" id="MRTP01000015">
    <property type="protein sequence ID" value="OMF48928.1"/>
    <property type="molecule type" value="Genomic_DNA"/>
</dbReference>
<dbReference type="GO" id="GO:0003677">
    <property type="term" value="F:DNA binding"/>
    <property type="evidence" value="ECO:0007669"/>
    <property type="project" value="InterPro"/>
</dbReference>
<keyword evidence="2" id="KW-0805">Transcription regulation</keyword>
<dbReference type="GO" id="GO:0016987">
    <property type="term" value="F:sigma factor activity"/>
    <property type="evidence" value="ECO:0007669"/>
    <property type="project" value="UniProtKB-KW"/>
</dbReference>
<dbReference type="Pfam" id="PF04542">
    <property type="entry name" value="Sigma70_r2"/>
    <property type="match status" value="1"/>
</dbReference>
<dbReference type="InterPro" id="IPR014973">
    <property type="entry name" value="DUF1835"/>
</dbReference>
<dbReference type="Gene3D" id="1.10.10.10">
    <property type="entry name" value="Winged helix-like DNA-binding domain superfamily/Winged helix DNA-binding domain"/>
    <property type="match status" value="1"/>
</dbReference>
<evidence type="ECO:0000313" key="9">
    <source>
        <dbReference type="Proteomes" id="UP000187172"/>
    </source>
</evidence>
<accession>A0A1R1EAS2</accession>
<comment type="similarity">
    <text evidence="1">Belongs to the sigma-70 factor family. ECF subfamily.</text>
</comment>
<keyword evidence="4" id="KW-0804">Transcription</keyword>
<name>A0A1R1EAS2_9BACL</name>
<sequence>MRQIIEQARQGDGDALNRLFRQYYAMAHTAAYGKLQDHDLAEEAVQEAFAEAFVHLSRLQQADAFPGWLRTIVHRQCYRLIRRKPQTSALEEGEVTAPDQPDIGEVVARQELYRMLHDSVQALSPGMREAVQLFYFHGYSLQEISEYAGTPVTTLKKRLFDARRKLRGTLPVADFAHVFKHLHEGGKRMLHIVNGDTVAETLRQGVVQGDILVWREVYSEGPVFLEPAESESRTVRARHLEKDMGIPAGEFIRNCEEQEEKLAGFRQYDEIVLWFEHDLFDQTMLSYLLHWFGRQSLGGTKLNLLCIGDYPGVGLFRGLGQLTASQLKTLSGTWHHIGAEELNLGSRVWEAYTSPDPMKLQQLLEEDTSALPFVREAFELHLSRYPSVYNGLGIVEQMTLEKVSEGIHSPLDLFRQIGDRLHGLGMGDLQYWDVLRSLCQGPSPLLTLEGAEAFPGYAGPSPSFRDSKVQITEWGTRVLRGEDYLERCGIDRWYGGVHLSGDQPVWRWDQDRRRLVKCSE</sequence>
<feature type="domain" description="RNA polymerase sigma-70 region 2" evidence="5">
    <location>
        <begin position="19"/>
        <end position="84"/>
    </location>
</feature>
<dbReference type="AlphaFoldDB" id="A0A1R1EAS2"/>
<proteinExistence type="inferred from homology"/>
<keyword evidence="3" id="KW-0731">Sigma factor</keyword>
<dbReference type="CDD" id="cd06171">
    <property type="entry name" value="Sigma70_r4"/>
    <property type="match status" value="1"/>
</dbReference>
<dbReference type="RefSeq" id="WP_076175642.1">
    <property type="nucleotide sequence ID" value="NZ_MRTP01000015.1"/>
</dbReference>
<evidence type="ECO:0000256" key="1">
    <source>
        <dbReference type="ARBA" id="ARBA00010641"/>
    </source>
</evidence>
<evidence type="ECO:0000259" key="6">
    <source>
        <dbReference type="Pfam" id="PF08281"/>
    </source>
</evidence>
<dbReference type="Pfam" id="PF08874">
    <property type="entry name" value="DUF1835"/>
    <property type="match status" value="1"/>
</dbReference>
<feature type="domain" description="DUF1835" evidence="7">
    <location>
        <begin position="190"/>
        <end position="293"/>
    </location>
</feature>
<evidence type="ECO:0000256" key="4">
    <source>
        <dbReference type="ARBA" id="ARBA00023163"/>
    </source>
</evidence>
<dbReference type="SUPFAM" id="SSF88659">
    <property type="entry name" value="Sigma3 and sigma4 domains of RNA polymerase sigma factors"/>
    <property type="match status" value="1"/>
</dbReference>
<evidence type="ECO:0000259" key="7">
    <source>
        <dbReference type="Pfam" id="PF08874"/>
    </source>
</evidence>
<dbReference type="Proteomes" id="UP000187172">
    <property type="component" value="Unassembled WGS sequence"/>
</dbReference>